<dbReference type="PROSITE" id="PS50930">
    <property type="entry name" value="HTH_LYTTR"/>
    <property type="match status" value="1"/>
</dbReference>
<reference evidence="6" key="2">
    <citation type="submission" date="2021-04" db="EMBL/GenBank/DDBJ databases">
        <authorList>
            <person name="Gilroy R."/>
        </authorList>
    </citation>
    <scope>NUCLEOTIDE SEQUENCE</scope>
    <source>
        <strain evidence="6">ChiSjej5B23-2810</strain>
    </source>
</reference>
<evidence type="ECO:0000259" key="5">
    <source>
        <dbReference type="PROSITE" id="PS50930"/>
    </source>
</evidence>
<dbReference type="Gene3D" id="2.40.50.1020">
    <property type="entry name" value="LytTr DNA-binding domain"/>
    <property type="match status" value="1"/>
</dbReference>
<dbReference type="GO" id="GO:0003677">
    <property type="term" value="F:DNA binding"/>
    <property type="evidence" value="ECO:0007669"/>
    <property type="project" value="UniProtKB-KW"/>
</dbReference>
<dbReference type="Pfam" id="PF00072">
    <property type="entry name" value="Response_reg"/>
    <property type="match status" value="1"/>
</dbReference>
<dbReference type="InterPro" id="IPR007492">
    <property type="entry name" value="LytTR_DNA-bd_dom"/>
</dbReference>
<evidence type="ECO:0000256" key="2">
    <source>
        <dbReference type="ARBA" id="ARBA00024867"/>
    </source>
</evidence>
<dbReference type="SMART" id="SM00850">
    <property type="entry name" value="LytTR"/>
    <property type="match status" value="1"/>
</dbReference>
<evidence type="ECO:0000256" key="3">
    <source>
        <dbReference type="PROSITE-ProRule" id="PRU00169"/>
    </source>
</evidence>
<keyword evidence="6" id="KW-0238">DNA-binding</keyword>
<dbReference type="Proteomes" id="UP000823906">
    <property type="component" value="Unassembled WGS sequence"/>
</dbReference>
<dbReference type="Pfam" id="PF04397">
    <property type="entry name" value="LytTR"/>
    <property type="match status" value="1"/>
</dbReference>
<dbReference type="AlphaFoldDB" id="A0A9D2T524"/>
<sequence>MNLLVCDDDRQDLDRITALLAGPCQGMGANLVATSRPEELEDLSRFDLAFLDIDMKEINGLTLARRLRAARPDAVIVFITNFVQYAPEGYEVQAFRYLLKPALEEKLPACFALAVEELRRRRRSIIVRSEGEAVELQLRDILYFESDQRMVTAHLLRNQRTTCRFYFSLTELARQLEGAGFLRVQRSYLVHMVYIQRFQYGTVELRGGVRLPVSTKYYAELKQNYLKWKGQTSWKLSWP</sequence>
<dbReference type="SMART" id="SM00448">
    <property type="entry name" value="REC"/>
    <property type="match status" value="1"/>
</dbReference>
<evidence type="ECO:0000313" key="6">
    <source>
        <dbReference type="EMBL" id="HJC45706.1"/>
    </source>
</evidence>
<dbReference type="SUPFAM" id="SSF52172">
    <property type="entry name" value="CheY-like"/>
    <property type="match status" value="1"/>
</dbReference>
<dbReference type="InterPro" id="IPR001789">
    <property type="entry name" value="Sig_transdc_resp-reg_receiver"/>
</dbReference>
<reference evidence="6" key="1">
    <citation type="journal article" date="2021" name="PeerJ">
        <title>Extensive microbial diversity within the chicken gut microbiome revealed by metagenomics and culture.</title>
        <authorList>
            <person name="Gilroy R."/>
            <person name="Ravi A."/>
            <person name="Getino M."/>
            <person name="Pursley I."/>
            <person name="Horton D.L."/>
            <person name="Alikhan N.F."/>
            <person name="Baker D."/>
            <person name="Gharbi K."/>
            <person name="Hall N."/>
            <person name="Watson M."/>
            <person name="Adriaenssens E.M."/>
            <person name="Foster-Nyarko E."/>
            <person name="Jarju S."/>
            <person name="Secka A."/>
            <person name="Antonio M."/>
            <person name="Oren A."/>
            <person name="Chaudhuri R.R."/>
            <person name="La Ragione R."/>
            <person name="Hildebrand F."/>
            <person name="Pallen M.J."/>
        </authorList>
    </citation>
    <scope>NUCLEOTIDE SEQUENCE</scope>
    <source>
        <strain evidence="6">ChiSjej5B23-2810</strain>
    </source>
</reference>
<dbReference type="PANTHER" id="PTHR37299:SF1">
    <property type="entry name" value="STAGE 0 SPORULATION PROTEIN A HOMOLOG"/>
    <property type="match status" value="1"/>
</dbReference>
<comment type="caution">
    <text evidence="6">The sequence shown here is derived from an EMBL/GenBank/DDBJ whole genome shotgun (WGS) entry which is preliminary data.</text>
</comment>
<dbReference type="GO" id="GO:0000156">
    <property type="term" value="F:phosphorelay response regulator activity"/>
    <property type="evidence" value="ECO:0007669"/>
    <property type="project" value="InterPro"/>
</dbReference>
<feature type="domain" description="HTH LytTR-type" evidence="5">
    <location>
        <begin position="125"/>
        <end position="227"/>
    </location>
</feature>
<evidence type="ECO:0000256" key="1">
    <source>
        <dbReference type="ARBA" id="ARBA00018672"/>
    </source>
</evidence>
<name>A0A9D2T524_9FIRM</name>
<evidence type="ECO:0000259" key="4">
    <source>
        <dbReference type="PROSITE" id="PS50110"/>
    </source>
</evidence>
<dbReference type="PROSITE" id="PS50110">
    <property type="entry name" value="RESPONSE_REGULATORY"/>
    <property type="match status" value="1"/>
</dbReference>
<accession>A0A9D2T524</accession>
<dbReference type="EMBL" id="DWWN01000041">
    <property type="protein sequence ID" value="HJC45706.1"/>
    <property type="molecule type" value="Genomic_DNA"/>
</dbReference>
<gene>
    <name evidence="6" type="ORF">H9703_06185</name>
</gene>
<feature type="domain" description="Response regulatory" evidence="4">
    <location>
        <begin position="2"/>
        <end position="115"/>
    </location>
</feature>
<evidence type="ECO:0000313" key="7">
    <source>
        <dbReference type="Proteomes" id="UP000823906"/>
    </source>
</evidence>
<protein>
    <recommendedName>
        <fullName evidence="1">Stage 0 sporulation protein A homolog</fullName>
    </recommendedName>
</protein>
<keyword evidence="3" id="KW-0597">Phosphoprotein</keyword>
<organism evidence="6 7">
    <name type="scientific">Candidatus Faecalibacterium faecigallinarum</name>
    <dbReference type="NCBI Taxonomy" id="2838577"/>
    <lineage>
        <taxon>Bacteria</taxon>
        <taxon>Bacillati</taxon>
        <taxon>Bacillota</taxon>
        <taxon>Clostridia</taxon>
        <taxon>Eubacteriales</taxon>
        <taxon>Oscillospiraceae</taxon>
        <taxon>Faecalibacterium</taxon>
    </lineage>
</organism>
<feature type="modified residue" description="4-aspartylphosphate" evidence="3">
    <location>
        <position position="52"/>
    </location>
</feature>
<dbReference type="InterPro" id="IPR046947">
    <property type="entry name" value="LytR-like"/>
</dbReference>
<dbReference type="PANTHER" id="PTHR37299">
    <property type="entry name" value="TRANSCRIPTIONAL REGULATOR-RELATED"/>
    <property type="match status" value="1"/>
</dbReference>
<comment type="function">
    <text evidence="2">May play the central regulatory role in sporulation. It may be an element of the effector pathway responsible for the activation of sporulation genes in response to nutritional stress. Spo0A may act in concert with spo0H (a sigma factor) to control the expression of some genes that are critical to the sporulation process.</text>
</comment>
<dbReference type="InterPro" id="IPR011006">
    <property type="entry name" value="CheY-like_superfamily"/>
</dbReference>
<proteinExistence type="predicted"/>
<dbReference type="Gene3D" id="3.40.50.2300">
    <property type="match status" value="1"/>
</dbReference>